<protein>
    <submittedName>
        <fullName evidence="1">ParA family protein</fullName>
    </submittedName>
</protein>
<dbReference type="AlphaFoldDB" id="A0A0U3KY76"/>
<dbReference type="Pfam" id="PF01656">
    <property type="entry name" value="CbiA"/>
    <property type="match status" value="1"/>
</dbReference>
<dbReference type="RefSeq" id="WP_002814818.1">
    <property type="nucleotide sequence ID" value="NZ_CP013734.1"/>
</dbReference>
<dbReference type="SUPFAM" id="SSF52540">
    <property type="entry name" value="P-loop containing nucleoside triphosphate hydrolases"/>
    <property type="match status" value="1"/>
</dbReference>
<gene>
    <name evidence="1" type="ORF">BU953_10020</name>
</gene>
<dbReference type="CDD" id="cd02042">
    <property type="entry name" value="ParAB_family"/>
    <property type="match status" value="1"/>
</dbReference>
<proteinExistence type="predicted"/>
<dbReference type="PIRSF" id="PIRSF009320">
    <property type="entry name" value="Nuc_binding_HP_1000"/>
    <property type="match status" value="1"/>
</dbReference>
<dbReference type="OrthoDB" id="13869at2"/>
<sequence length="222" mass="25562">MKFISICNEKGGCGKTTILSNLAIALYEEGKKNLVIDADPQKSLGTFVSIRNQEGHLKKFDYVIKQGEAYFDYILNLKQNNKDYEFILSDTGGRDSKEMRFALALSDIVIIPIIPSQYDVSVFDRMIEVVKMAKVKNPNLQVFILINLASTNPFLSKKIDELRDYIKSVEQDCIKLLDFVIFQREKYKIFTQMGLGVIEDNKKDDKAYLEMNKLCEFIKKLK</sequence>
<dbReference type="InterPro" id="IPR027417">
    <property type="entry name" value="P-loop_NTPase"/>
</dbReference>
<dbReference type="PANTHER" id="PTHR13696">
    <property type="entry name" value="P-LOOP CONTAINING NUCLEOSIDE TRIPHOSPHATE HYDROLASE"/>
    <property type="match status" value="1"/>
</dbReference>
<dbReference type="EMBL" id="AABUYW010000055">
    <property type="protein sequence ID" value="EAJ1077918.1"/>
    <property type="molecule type" value="Genomic_DNA"/>
</dbReference>
<dbReference type="InterPro" id="IPR002586">
    <property type="entry name" value="CobQ/CobB/MinD/ParA_Nub-bd_dom"/>
</dbReference>
<accession>A0A0U3KY76</accession>
<name>A0A0U3KY76_CAMCO</name>
<dbReference type="Gene3D" id="3.40.50.300">
    <property type="entry name" value="P-loop containing nucleotide triphosphate hydrolases"/>
    <property type="match status" value="1"/>
</dbReference>
<dbReference type="KEGG" id="ccoo:ATE51_05030"/>
<dbReference type="PANTHER" id="PTHR13696:SF96">
    <property type="entry name" value="COBQ_COBB_MIND_PARA NUCLEOTIDE BINDING DOMAIN-CONTAINING PROTEIN"/>
    <property type="match status" value="1"/>
</dbReference>
<reference evidence="1 2" key="1">
    <citation type="submission" date="2018-05" db="EMBL/GenBank/DDBJ databases">
        <authorList>
            <consortium name="NARMS: The National Antimicrobial Resistance Monitoring System"/>
        </authorList>
    </citation>
    <scope>NUCLEOTIDE SEQUENCE [LARGE SCALE GENOMIC DNA]</scope>
    <source>
        <strain evidence="1 2">FSIS1609200</strain>
    </source>
</reference>
<dbReference type="InterPro" id="IPR050678">
    <property type="entry name" value="DNA_Partitioning_ATPase"/>
</dbReference>
<evidence type="ECO:0000313" key="1">
    <source>
        <dbReference type="EMBL" id="EAJ1077918.1"/>
    </source>
</evidence>
<dbReference type="Proteomes" id="UP000557830">
    <property type="component" value="Unassembled WGS sequence"/>
</dbReference>
<comment type="caution">
    <text evidence="1">The sequence shown here is derived from an EMBL/GenBank/DDBJ whole genome shotgun (WGS) entry which is preliminary data.</text>
</comment>
<evidence type="ECO:0000313" key="2">
    <source>
        <dbReference type="Proteomes" id="UP000557830"/>
    </source>
</evidence>
<organism evidence="1 2">
    <name type="scientific">Campylobacter coli</name>
    <dbReference type="NCBI Taxonomy" id="195"/>
    <lineage>
        <taxon>Bacteria</taxon>
        <taxon>Pseudomonadati</taxon>
        <taxon>Campylobacterota</taxon>
        <taxon>Epsilonproteobacteria</taxon>
        <taxon>Campylobacterales</taxon>
        <taxon>Campylobacteraceae</taxon>
        <taxon>Campylobacter</taxon>
    </lineage>
</organism>